<dbReference type="InterPro" id="IPR036397">
    <property type="entry name" value="RNaseH_sf"/>
</dbReference>
<evidence type="ECO:0000313" key="3">
    <source>
        <dbReference type="Proteomes" id="UP001371456"/>
    </source>
</evidence>
<dbReference type="EMBL" id="JBANQN010000005">
    <property type="protein sequence ID" value="KAK6789478.1"/>
    <property type="molecule type" value="Genomic_DNA"/>
</dbReference>
<proteinExistence type="predicted"/>
<dbReference type="PANTHER" id="PTHR47723:SF19">
    <property type="entry name" value="POLYNUCLEOTIDYL TRANSFERASE, RIBONUCLEASE H-LIKE SUPERFAMILY PROTEIN"/>
    <property type="match status" value="1"/>
</dbReference>
<dbReference type="InterPro" id="IPR002156">
    <property type="entry name" value="RNaseH_domain"/>
</dbReference>
<gene>
    <name evidence="2" type="ORF">RDI58_013278</name>
</gene>
<dbReference type="Gene3D" id="3.30.420.10">
    <property type="entry name" value="Ribonuclease H-like superfamily/Ribonuclease H"/>
    <property type="match status" value="1"/>
</dbReference>
<dbReference type="CDD" id="cd06222">
    <property type="entry name" value="RNase_H_like"/>
    <property type="match status" value="1"/>
</dbReference>
<dbReference type="InterPro" id="IPR012337">
    <property type="entry name" value="RNaseH-like_sf"/>
</dbReference>
<sequence length="128" mass="14549">MGKFKLNTDGADKHTLGEEGIGGVIRNHKGDWIVGFTSKEAFVTLILAELRALRQGLLMEVEYKTQLLKINTDCKKKMINLLENDNHPHTNLTTECRLLMEKVKAETSTHIFREQNKVANMLNKEGIK</sequence>
<dbReference type="InterPro" id="IPR044730">
    <property type="entry name" value="RNase_H-like_dom_plant"/>
</dbReference>
<comment type="caution">
    <text evidence="2">The sequence shown here is derived from an EMBL/GenBank/DDBJ whole genome shotgun (WGS) entry which is preliminary data.</text>
</comment>
<protein>
    <recommendedName>
        <fullName evidence="1">RNase H type-1 domain-containing protein</fullName>
    </recommendedName>
</protein>
<dbReference type="Proteomes" id="UP001371456">
    <property type="component" value="Unassembled WGS sequence"/>
</dbReference>
<reference evidence="2 3" key="1">
    <citation type="submission" date="2024-02" db="EMBL/GenBank/DDBJ databases">
        <title>de novo genome assembly of Solanum bulbocastanum strain 11H21.</title>
        <authorList>
            <person name="Hosaka A.J."/>
        </authorList>
    </citation>
    <scope>NUCLEOTIDE SEQUENCE [LARGE SCALE GENOMIC DNA]</scope>
    <source>
        <tissue evidence="2">Young leaves</tissue>
    </source>
</reference>
<name>A0AAN8YHK5_SOLBU</name>
<accession>A0AAN8YHK5</accession>
<dbReference type="AlphaFoldDB" id="A0AAN8YHK5"/>
<dbReference type="GO" id="GO:0003676">
    <property type="term" value="F:nucleic acid binding"/>
    <property type="evidence" value="ECO:0007669"/>
    <property type="project" value="InterPro"/>
</dbReference>
<keyword evidence="3" id="KW-1185">Reference proteome</keyword>
<evidence type="ECO:0000259" key="1">
    <source>
        <dbReference type="Pfam" id="PF13456"/>
    </source>
</evidence>
<evidence type="ECO:0000313" key="2">
    <source>
        <dbReference type="EMBL" id="KAK6789478.1"/>
    </source>
</evidence>
<dbReference type="PANTHER" id="PTHR47723">
    <property type="entry name" value="OS05G0353850 PROTEIN"/>
    <property type="match status" value="1"/>
</dbReference>
<dbReference type="SUPFAM" id="SSF53098">
    <property type="entry name" value="Ribonuclease H-like"/>
    <property type="match status" value="1"/>
</dbReference>
<dbReference type="GO" id="GO:0004523">
    <property type="term" value="F:RNA-DNA hybrid ribonuclease activity"/>
    <property type="evidence" value="ECO:0007669"/>
    <property type="project" value="InterPro"/>
</dbReference>
<dbReference type="InterPro" id="IPR053151">
    <property type="entry name" value="RNase_H-like"/>
</dbReference>
<dbReference type="Pfam" id="PF13456">
    <property type="entry name" value="RVT_3"/>
    <property type="match status" value="1"/>
</dbReference>
<organism evidence="2 3">
    <name type="scientific">Solanum bulbocastanum</name>
    <name type="common">Wild potato</name>
    <dbReference type="NCBI Taxonomy" id="147425"/>
    <lineage>
        <taxon>Eukaryota</taxon>
        <taxon>Viridiplantae</taxon>
        <taxon>Streptophyta</taxon>
        <taxon>Embryophyta</taxon>
        <taxon>Tracheophyta</taxon>
        <taxon>Spermatophyta</taxon>
        <taxon>Magnoliopsida</taxon>
        <taxon>eudicotyledons</taxon>
        <taxon>Gunneridae</taxon>
        <taxon>Pentapetalae</taxon>
        <taxon>asterids</taxon>
        <taxon>lamiids</taxon>
        <taxon>Solanales</taxon>
        <taxon>Solanaceae</taxon>
        <taxon>Solanoideae</taxon>
        <taxon>Solaneae</taxon>
        <taxon>Solanum</taxon>
    </lineage>
</organism>
<feature type="domain" description="RNase H type-1" evidence="1">
    <location>
        <begin position="7"/>
        <end position="125"/>
    </location>
</feature>